<accession>A0A1E8Q600</accession>
<gene>
    <name evidence="1" type="ORF">BEL07_11485</name>
</gene>
<proteinExistence type="predicted"/>
<protein>
    <submittedName>
        <fullName evidence="1">Uncharacterized protein</fullName>
    </submittedName>
</protein>
<evidence type="ECO:0000313" key="2">
    <source>
        <dbReference type="Proteomes" id="UP000178953"/>
    </source>
</evidence>
<name>A0A1E8Q600_9MYCO</name>
<organism evidence="1 2">
    <name type="scientific">Mycolicibacterium grossiae</name>
    <dbReference type="NCBI Taxonomy" id="1552759"/>
    <lineage>
        <taxon>Bacteria</taxon>
        <taxon>Bacillati</taxon>
        <taxon>Actinomycetota</taxon>
        <taxon>Actinomycetes</taxon>
        <taxon>Mycobacteriales</taxon>
        <taxon>Mycobacteriaceae</taxon>
        <taxon>Mycolicibacterium</taxon>
    </lineage>
</organism>
<reference evidence="1 2" key="1">
    <citation type="submission" date="2016-09" db="EMBL/GenBank/DDBJ databases">
        <title>genome sequence of Mycobacterium sp. 739 SCH.</title>
        <authorList>
            <person name="Greninger A.L."/>
            <person name="Qin X."/>
            <person name="Jerome K."/>
            <person name="Vora S."/>
            <person name="Quinn K."/>
        </authorList>
    </citation>
    <scope>NUCLEOTIDE SEQUENCE [LARGE SCALE GENOMIC DNA]</scope>
    <source>
        <strain evidence="1 2">SCH</strain>
    </source>
</reference>
<evidence type="ECO:0000313" key="1">
    <source>
        <dbReference type="EMBL" id="OFJ53681.1"/>
    </source>
</evidence>
<dbReference type="AlphaFoldDB" id="A0A1E8Q600"/>
<dbReference type="Proteomes" id="UP000178953">
    <property type="component" value="Unassembled WGS sequence"/>
</dbReference>
<keyword evidence="2" id="KW-1185">Reference proteome</keyword>
<sequence length="95" mass="10015">MITVTSGAVTVQEAAMVKTLDATTFDPGTLEAGTLDAGTQDVVYVHSLGLAHATAACTCGWSGRRRILRAAAEQDAWLHAMAERCQVASPLVLTW</sequence>
<dbReference type="EMBL" id="MCHX01000022">
    <property type="protein sequence ID" value="OFJ53681.1"/>
    <property type="molecule type" value="Genomic_DNA"/>
</dbReference>
<comment type="caution">
    <text evidence="1">The sequence shown here is derived from an EMBL/GenBank/DDBJ whole genome shotgun (WGS) entry which is preliminary data.</text>
</comment>